<organism evidence="2 3">
    <name type="scientific">Novosphingobium flavum</name>
    <dbReference type="NCBI Taxonomy" id="1778672"/>
    <lineage>
        <taxon>Bacteria</taxon>
        <taxon>Pseudomonadati</taxon>
        <taxon>Pseudomonadota</taxon>
        <taxon>Alphaproteobacteria</taxon>
        <taxon>Sphingomonadales</taxon>
        <taxon>Sphingomonadaceae</taxon>
        <taxon>Novosphingobium</taxon>
    </lineage>
</organism>
<dbReference type="Gene3D" id="3.40.50.1820">
    <property type="entry name" value="alpha/beta hydrolase"/>
    <property type="match status" value="1"/>
</dbReference>
<dbReference type="Proteomes" id="UP000566813">
    <property type="component" value="Unassembled WGS sequence"/>
</dbReference>
<comment type="caution">
    <text evidence="2">The sequence shown here is derived from an EMBL/GenBank/DDBJ whole genome shotgun (WGS) entry which is preliminary data.</text>
</comment>
<accession>A0A7X1KM83</accession>
<keyword evidence="1" id="KW-0732">Signal</keyword>
<dbReference type="EMBL" id="JACLAW010000008">
    <property type="protein sequence ID" value="MBC2666103.1"/>
    <property type="molecule type" value="Genomic_DNA"/>
</dbReference>
<sequence length="467" mass="49464">MRPATTLTGLASIAAAMAMPAAASGQQGAPSPIAPPQTVAGGPVATDAFRVSFVRLGSQSSNALLYEPVGRAADPRVLLVYTYPRARYDASPAEGLAARGYRVLMVRNYLGSRRGEVESPLDGIAGTSLAIKFGRTLPGVEKVVVMGWGTGARMAAFYAGAAERGPAVCQRPELLYKCDAQTVTGLAKTDGVILFDPGLGAPTKAYNVDPAYSDGPAGARRDRAALDMYAPANGYDPKTGLAAYSPAFRQRYFAAQGARNNALIDRALARLAALNAGKGNLADDEPFTVAGAFNVRSPASLHRNDLSLLSRTKKPYLLLKADGTSSTQMIRSIRPATGLQDVKVVGACCENGNYGVRRFLANDAVRTAPDYALTEDDVKGVDWATSATSTPTAAEGIVVPTLIMTTTCFQFVVPSEIVLDHIPAKDKTLVAVEGSEHFFRACKPEYGDTKKRNFDFVASWLAQPGRF</sequence>
<evidence type="ECO:0000256" key="1">
    <source>
        <dbReference type="SAM" id="SignalP"/>
    </source>
</evidence>
<dbReference type="RefSeq" id="WP_185664408.1">
    <property type="nucleotide sequence ID" value="NZ_JACLAW010000008.1"/>
</dbReference>
<keyword evidence="3" id="KW-1185">Reference proteome</keyword>
<evidence type="ECO:0008006" key="4">
    <source>
        <dbReference type="Google" id="ProtNLM"/>
    </source>
</evidence>
<evidence type="ECO:0000313" key="3">
    <source>
        <dbReference type="Proteomes" id="UP000566813"/>
    </source>
</evidence>
<feature type="signal peptide" evidence="1">
    <location>
        <begin position="1"/>
        <end position="23"/>
    </location>
</feature>
<name>A0A7X1KM83_9SPHN</name>
<dbReference type="SUPFAM" id="SSF53474">
    <property type="entry name" value="alpha/beta-Hydrolases"/>
    <property type="match status" value="1"/>
</dbReference>
<feature type="chain" id="PRO_5030509918" description="Alpha/beta hydrolase" evidence="1">
    <location>
        <begin position="24"/>
        <end position="467"/>
    </location>
</feature>
<proteinExistence type="predicted"/>
<dbReference type="InterPro" id="IPR029058">
    <property type="entry name" value="AB_hydrolase_fold"/>
</dbReference>
<reference evidence="2 3" key="1">
    <citation type="submission" date="2020-08" db="EMBL/GenBank/DDBJ databases">
        <title>The genome sequence of type strain Novosphingobium flavum NBRC 111647.</title>
        <authorList>
            <person name="Liu Y."/>
        </authorList>
    </citation>
    <scope>NUCLEOTIDE SEQUENCE [LARGE SCALE GENOMIC DNA]</scope>
    <source>
        <strain evidence="2 3">NBRC 111647</strain>
    </source>
</reference>
<evidence type="ECO:0000313" key="2">
    <source>
        <dbReference type="EMBL" id="MBC2666103.1"/>
    </source>
</evidence>
<gene>
    <name evidence="2" type="ORF">H7F51_11300</name>
</gene>
<protein>
    <recommendedName>
        <fullName evidence="4">Alpha/beta hydrolase</fullName>
    </recommendedName>
</protein>
<dbReference type="AlphaFoldDB" id="A0A7X1KM83"/>